<evidence type="ECO:0000313" key="7">
    <source>
        <dbReference type="EMBL" id="TDC57005.1"/>
    </source>
</evidence>
<dbReference type="Proteomes" id="UP000295621">
    <property type="component" value="Unassembled WGS sequence"/>
</dbReference>
<dbReference type="PANTHER" id="PTHR43027:SF2">
    <property type="entry name" value="TRANSPORT PERMEASE PROTEIN"/>
    <property type="match status" value="1"/>
</dbReference>
<evidence type="ECO:0000256" key="5">
    <source>
        <dbReference type="SAM" id="Phobius"/>
    </source>
</evidence>
<feature type="domain" description="ABC-2 type transporter transmembrane" evidence="6">
    <location>
        <begin position="13"/>
        <end position="219"/>
    </location>
</feature>
<dbReference type="OrthoDB" id="3214063at2"/>
<organism evidence="7 8">
    <name type="scientific">Jiangella ureilytica</name>
    <dbReference type="NCBI Taxonomy" id="2530374"/>
    <lineage>
        <taxon>Bacteria</taxon>
        <taxon>Bacillati</taxon>
        <taxon>Actinomycetota</taxon>
        <taxon>Actinomycetes</taxon>
        <taxon>Jiangellales</taxon>
        <taxon>Jiangellaceae</taxon>
        <taxon>Jiangella</taxon>
    </lineage>
</organism>
<feature type="transmembrane region" description="Helical" evidence="5">
    <location>
        <begin position="143"/>
        <end position="165"/>
    </location>
</feature>
<dbReference type="Pfam" id="PF01061">
    <property type="entry name" value="ABC2_membrane"/>
    <property type="match status" value="1"/>
</dbReference>
<keyword evidence="4 5" id="KW-0472">Membrane</keyword>
<dbReference type="GO" id="GO:0140359">
    <property type="term" value="F:ABC-type transporter activity"/>
    <property type="evidence" value="ECO:0007669"/>
    <property type="project" value="InterPro"/>
</dbReference>
<comment type="caution">
    <text evidence="7">The sequence shown here is derived from an EMBL/GenBank/DDBJ whole genome shotgun (WGS) entry which is preliminary data.</text>
</comment>
<reference evidence="7 8" key="1">
    <citation type="submission" date="2019-02" db="EMBL/GenBank/DDBJ databases">
        <title>Draft genome sequences of novel Actinobacteria.</title>
        <authorList>
            <person name="Sahin N."/>
            <person name="Ay H."/>
            <person name="Saygin H."/>
        </authorList>
    </citation>
    <scope>NUCLEOTIDE SEQUENCE [LARGE SCALE GENOMIC DNA]</scope>
    <source>
        <strain evidence="7 8">KC603</strain>
    </source>
</reference>
<dbReference type="InterPro" id="IPR013525">
    <property type="entry name" value="ABC2_TM"/>
</dbReference>
<keyword evidence="2 5" id="KW-0812">Transmembrane</keyword>
<comment type="subcellular location">
    <subcellularLocation>
        <location evidence="1">Membrane</location>
        <topology evidence="1">Multi-pass membrane protein</topology>
    </subcellularLocation>
</comment>
<sequence>MTATQLESGIWRQLCALFGMELLLLRRNMAAAVLVVVLPLVVGVLILGVDQVAVGDERAGAERIARALGMIVAIFVHHHLVTVYASRRQELVLKRLRAGLPADATIIAGAASTVTVIYLAQTVLLGAYAVLVLRFPVPLNPVSILLAVLLAAGLMTTIAAVVSAVTRSSEAAMMTTFPTVAFFLATPGVLAPYGAFPDSFETVMWWFSPLGPFGEVVRIGWLGAENGAGLLDSLIHTLPGLAVMSAWLVLTALAVTRFFRWEPRHK</sequence>
<evidence type="ECO:0000256" key="2">
    <source>
        <dbReference type="ARBA" id="ARBA00022692"/>
    </source>
</evidence>
<protein>
    <recommendedName>
        <fullName evidence="6">ABC-2 type transporter transmembrane domain-containing protein</fullName>
    </recommendedName>
</protein>
<feature type="transmembrane region" description="Helical" evidence="5">
    <location>
        <begin position="238"/>
        <end position="259"/>
    </location>
</feature>
<dbReference type="EMBL" id="SMKL01000001">
    <property type="protein sequence ID" value="TDC57005.1"/>
    <property type="molecule type" value="Genomic_DNA"/>
</dbReference>
<evidence type="ECO:0000259" key="6">
    <source>
        <dbReference type="Pfam" id="PF01061"/>
    </source>
</evidence>
<name>A0A4V6PBA0_9ACTN</name>
<dbReference type="RefSeq" id="WP_131977568.1">
    <property type="nucleotide sequence ID" value="NZ_SMKL01000001.1"/>
</dbReference>
<feature type="transmembrane region" description="Helical" evidence="5">
    <location>
        <begin position="29"/>
        <end position="49"/>
    </location>
</feature>
<keyword evidence="8" id="KW-1185">Reference proteome</keyword>
<gene>
    <name evidence="7" type="ORF">E1212_00670</name>
</gene>
<dbReference type="GO" id="GO:0016020">
    <property type="term" value="C:membrane"/>
    <property type="evidence" value="ECO:0007669"/>
    <property type="project" value="UniProtKB-SubCell"/>
</dbReference>
<feature type="transmembrane region" description="Helical" evidence="5">
    <location>
        <begin position="106"/>
        <end position="131"/>
    </location>
</feature>
<evidence type="ECO:0000256" key="4">
    <source>
        <dbReference type="ARBA" id="ARBA00023136"/>
    </source>
</evidence>
<dbReference type="InterPro" id="IPR052902">
    <property type="entry name" value="ABC-2_transporter"/>
</dbReference>
<evidence type="ECO:0000313" key="8">
    <source>
        <dbReference type="Proteomes" id="UP000295621"/>
    </source>
</evidence>
<feature type="transmembrane region" description="Helical" evidence="5">
    <location>
        <begin position="177"/>
        <end position="196"/>
    </location>
</feature>
<keyword evidence="3 5" id="KW-1133">Transmembrane helix</keyword>
<evidence type="ECO:0000256" key="1">
    <source>
        <dbReference type="ARBA" id="ARBA00004141"/>
    </source>
</evidence>
<proteinExistence type="predicted"/>
<evidence type="ECO:0000256" key="3">
    <source>
        <dbReference type="ARBA" id="ARBA00022989"/>
    </source>
</evidence>
<feature type="transmembrane region" description="Helical" evidence="5">
    <location>
        <begin position="64"/>
        <end position="85"/>
    </location>
</feature>
<accession>A0A4V6PBA0</accession>
<dbReference type="PANTHER" id="PTHR43027">
    <property type="entry name" value="DOXORUBICIN RESISTANCE ABC TRANSPORTER PERMEASE PROTEIN DRRC-RELATED"/>
    <property type="match status" value="1"/>
</dbReference>
<dbReference type="AlphaFoldDB" id="A0A4V6PBA0"/>